<name>A0ABP3U7W2_9CLOT</name>
<comment type="caution">
    <text evidence="9">The sequence shown here is derived from an EMBL/GenBank/DDBJ whole genome shotgun (WGS) entry which is preliminary data.</text>
</comment>
<reference evidence="10" key="1">
    <citation type="journal article" date="2019" name="Int. J. Syst. Evol. Microbiol.">
        <title>The Global Catalogue of Microorganisms (GCM) 10K type strain sequencing project: providing services to taxonomists for standard genome sequencing and annotation.</title>
        <authorList>
            <consortium name="The Broad Institute Genomics Platform"/>
            <consortium name="The Broad Institute Genome Sequencing Center for Infectious Disease"/>
            <person name="Wu L."/>
            <person name="Ma J."/>
        </authorList>
    </citation>
    <scope>NUCLEOTIDE SEQUENCE [LARGE SCALE GENOMIC DNA]</scope>
    <source>
        <strain evidence="10">JCM 1405</strain>
    </source>
</reference>
<feature type="transmembrane region" description="Helical" evidence="7">
    <location>
        <begin position="258"/>
        <end position="279"/>
    </location>
</feature>
<evidence type="ECO:0000259" key="8">
    <source>
        <dbReference type="PROSITE" id="PS50850"/>
    </source>
</evidence>
<dbReference type="PROSITE" id="PS50850">
    <property type="entry name" value="MFS"/>
    <property type="match status" value="1"/>
</dbReference>
<feature type="transmembrane region" description="Helical" evidence="7">
    <location>
        <begin position="104"/>
        <end position="123"/>
    </location>
</feature>
<dbReference type="SUPFAM" id="SSF103473">
    <property type="entry name" value="MFS general substrate transporter"/>
    <property type="match status" value="1"/>
</dbReference>
<feature type="transmembrane region" description="Helical" evidence="7">
    <location>
        <begin position="44"/>
        <end position="65"/>
    </location>
</feature>
<evidence type="ECO:0000256" key="2">
    <source>
        <dbReference type="ARBA" id="ARBA00022448"/>
    </source>
</evidence>
<feature type="transmembrane region" description="Helical" evidence="7">
    <location>
        <begin position="77"/>
        <end position="98"/>
    </location>
</feature>
<dbReference type="InterPro" id="IPR036259">
    <property type="entry name" value="MFS_trans_sf"/>
</dbReference>
<proteinExistence type="predicted"/>
<dbReference type="RefSeq" id="WP_343768668.1">
    <property type="nucleotide sequence ID" value="NZ_BAAACF010000001.1"/>
</dbReference>
<feature type="transmembrane region" description="Helical" evidence="7">
    <location>
        <begin position="386"/>
        <end position="408"/>
    </location>
</feature>
<dbReference type="PANTHER" id="PTHR43266:SF2">
    <property type="entry name" value="MAJOR FACILITATOR SUPERFAMILY (MFS) PROFILE DOMAIN-CONTAINING PROTEIN"/>
    <property type="match status" value="1"/>
</dbReference>
<feature type="transmembrane region" description="Helical" evidence="7">
    <location>
        <begin position="291"/>
        <end position="311"/>
    </location>
</feature>
<protein>
    <submittedName>
        <fullName evidence="9">MFS transporter</fullName>
    </submittedName>
</protein>
<evidence type="ECO:0000313" key="9">
    <source>
        <dbReference type="EMBL" id="GAA0723537.1"/>
    </source>
</evidence>
<evidence type="ECO:0000256" key="7">
    <source>
        <dbReference type="SAM" id="Phobius"/>
    </source>
</evidence>
<dbReference type="InterPro" id="IPR011701">
    <property type="entry name" value="MFS"/>
</dbReference>
<feature type="transmembrane region" description="Helical" evidence="7">
    <location>
        <begin position="323"/>
        <end position="348"/>
    </location>
</feature>
<feature type="transmembrane region" description="Helical" evidence="7">
    <location>
        <begin position="223"/>
        <end position="246"/>
    </location>
</feature>
<keyword evidence="10" id="KW-1185">Reference proteome</keyword>
<dbReference type="EMBL" id="BAAACF010000001">
    <property type="protein sequence ID" value="GAA0723537.1"/>
    <property type="molecule type" value="Genomic_DNA"/>
</dbReference>
<evidence type="ECO:0000256" key="1">
    <source>
        <dbReference type="ARBA" id="ARBA00004651"/>
    </source>
</evidence>
<feature type="domain" description="Major facilitator superfamily (MFS) profile" evidence="8">
    <location>
        <begin position="11"/>
        <end position="413"/>
    </location>
</feature>
<accession>A0ABP3U7W2</accession>
<dbReference type="CDD" id="cd06173">
    <property type="entry name" value="MFS_MefA_like"/>
    <property type="match status" value="1"/>
</dbReference>
<feature type="transmembrane region" description="Helical" evidence="7">
    <location>
        <begin position="360"/>
        <end position="380"/>
    </location>
</feature>
<keyword evidence="3" id="KW-1003">Cell membrane</keyword>
<evidence type="ECO:0000256" key="5">
    <source>
        <dbReference type="ARBA" id="ARBA00022989"/>
    </source>
</evidence>
<dbReference type="PANTHER" id="PTHR43266">
    <property type="entry name" value="MACROLIDE-EFFLUX PROTEIN"/>
    <property type="match status" value="1"/>
</dbReference>
<evidence type="ECO:0000256" key="3">
    <source>
        <dbReference type="ARBA" id="ARBA00022475"/>
    </source>
</evidence>
<dbReference type="InterPro" id="IPR020846">
    <property type="entry name" value="MFS_dom"/>
</dbReference>
<evidence type="ECO:0000256" key="4">
    <source>
        <dbReference type="ARBA" id="ARBA00022692"/>
    </source>
</evidence>
<organism evidence="9 10">
    <name type="scientific">Clostridium malenominatum</name>
    <dbReference type="NCBI Taxonomy" id="1539"/>
    <lineage>
        <taxon>Bacteria</taxon>
        <taxon>Bacillati</taxon>
        <taxon>Bacillota</taxon>
        <taxon>Clostridia</taxon>
        <taxon>Eubacteriales</taxon>
        <taxon>Clostridiaceae</taxon>
        <taxon>Clostridium</taxon>
    </lineage>
</organism>
<dbReference type="Pfam" id="PF07690">
    <property type="entry name" value="MFS_1"/>
    <property type="match status" value="1"/>
</dbReference>
<comment type="subcellular location">
    <subcellularLocation>
        <location evidence="1">Cell membrane</location>
        <topology evidence="1">Multi-pass membrane protein</topology>
    </subcellularLocation>
</comment>
<keyword evidence="5 7" id="KW-1133">Transmembrane helix</keyword>
<dbReference type="Proteomes" id="UP001500339">
    <property type="component" value="Unassembled WGS sequence"/>
</dbReference>
<feature type="transmembrane region" description="Helical" evidence="7">
    <location>
        <begin position="171"/>
        <end position="189"/>
    </location>
</feature>
<dbReference type="Gene3D" id="1.20.1250.20">
    <property type="entry name" value="MFS general substrate transporter like domains"/>
    <property type="match status" value="1"/>
</dbReference>
<gene>
    <name evidence="9" type="ORF">GCM10008905_16280</name>
</gene>
<keyword evidence="4 7" id="KW-0812">Transmembrane</keyword>
<evidence type="ECO:0000256" key="6">
    <source>
        <dbReference type="ARBA" id="ARBA00023136"/>
    </source>
</evidence>
<keyword evidence="2" id="KW-0813">Transport</keyword>
<evidence type="ECO:0000313" key="10">
    <source>
        <dbReference type="Proteomes" id="UP001500339"/>
    </source>
</evidence>
<keyword evidence="6 7" id="KW-0472">Membrane</keyword>
<sequence>MGNTEVFKNKSFTLLFLGKMVSDLGDQIFNLAVGWHILKITNSAFQMSIYISIGTIIHLLLGPYGGVIADRVDRIKIIYMADIIRGITLLSLTLIMYMGIESIGVYYISSAVISICGAFFYPASMSIIPDVVEEEELTNANSLISMIQSFSSSVGLLMGGLLYGVVGIRGVFIINALTYLISGIWEMFIKTRKCTILNENHLKNSVFKDLQEAFVIIKKEKSLYLILTFSIVLNFFITPLIVIFIPYMLNQHLKTEPIALSFVQGAGSAGYILGAMMLPSLSKISKSNKRIVTGTILYSATTLMISILLILNFKGLVNVKYLIIYTIVSMGAMGIFNAIINITINILMQKIVLKKYLGRVNALSSTMVMAVTPISMVLGGRLVDKFSLINLMFITALSLIFISLIFSFKKEIINIQ</sequence>